<keyword evidence="10" id="KW-0594">Phospholipid biosynthesis</keyword>
<sequence>MLLLRNRYIFRSVYLQLLSIASRLIYGRDPQRTQAKDRAAQLANKIRKVNSALEFGGIGEWEGIFYEAADHRQTERKDLIFDFPDSFTFLSEAADALVGDSLSRCFSSEPPKPWNFLTRNCSQVPLLLIPLWLASLWVRYLVLLPLRLAVLCFGIFIFLTLFILVGFVIPRGNWRSSVEQRLLRFLASVFLASWSGVVRFHGKRPERKANQIYVANHTSLIDIIVLYKDYTFSIIGQRHGGFAGILQDLLMRVQNHIWFDREVGRDRHIVQELLREHVRNPNNEPMLVFPEGTCVNNEYCIMFKKGSFELGAQVVPIAMKYNKRYANPYWDSSQCGFLRHLWDLMTSWAVVVDVYYLEPMKRNELNETSSEFAKRVKRAIVQRIGLIDVEWDGFLKRHRISPKFIQQRQKAHAMVLLRRMQRNSIIADSQSLERKGGAFDSSVDLSSLSTASHSPKIRKRKSDKTRPNCMEETSDTSFKNKIHQPTSSENVETLMKESSSFTTSQENGKEQVDMDDPFDEIEGRGYKVWVDGVFLLVIMLCIVFCTILSCILFVKYTSWSCITEWKWKT</sequence>
<feature type="transmembrane region" description="Helical" evidence="14">
    <location>
        <begin position="148"/>
        <end position="170"/>
    </location>
</feature>
<keyword evidence="7 14" id="KW-1133">Transmembrane helix</keyword>
<keyword evidence="9 14" id="KW-0472">Membrane</keyword>
<keyword evidence="6 14" id="KW-0812">Transmembrane</keyword>
<evidence type="ECO:0000256" key="13">
    <source>
        <dbReference type="SAM" id="MobiDB-lite"/>
    </source>
</evidence>
<dbReference type="GO" id="GO:0005783">
    <property type="term" value="C:endoplasmic reticulum"/>
    <property type="evidence" value="ECO:0007669"/>
    <property type="project" value="TreeGrafter"/>
</dbReference>
<dbReference type="PANTHER" id="PTHR23063:SF2">
    <property type="entry name" value="GLYCEROL-3-PHOSPHATE ACYLTRANSFERASE 4, ISOFORM D-RELATED"/>
    <property type="match status" value="1"/>
</dbReference>
<feature type="region of interest" description="Disordered" evidence="13">
    <location>
        <begin position="450"/>
        <end position="476"/>
    </location>
</feature>
<reference evidence="16" key="1">
    <citation type="journal article" date="2022" name="Proc. Natl. Acad. Sci. U.S.A.">
        <title>Life cycle and functional genomics of the unicellular red alga Galdieria for elucidating algal and plant evolution and industrial use.</title>
        <authorList>
            <person name="Hirooka S."/>
            <person name="Itabashi T."/>
            <person name="Ichinose T.M."/>
            <person name="Onuma R."/>
            <person name="Fujiwara T."/>
            <person name="Yamashita S."/>
            <person name="Jong L.W."/>
            <person name="Tomita R."/>
            <person name="Iwane A.H."/>
            <person name="Miyagishima S.Y."/>
        </authorList>
    </citation>
    <scope>NUCLEOTIDE SEQUENCE</scope>
    <source>
        <strain evidence="16">NBRC 102759</strain>
    </source>
</reference>
<keyword evidence="11" id="KW-1208">Phospholipid metabolism</keyword>
<evidence type="ECO:0000256" key="8">
    <source>
        <dbReference type="ARBA" id="ARBA00023098"/>
    </source>
</evidence>
<keyword evidence="5" id="KW-0808">Transferase</keyword>
<dbReference type="PANTHER" id="PTHR23063">
    <property type="entry name" value="PHOSPHOLIPID ACYLTRANSFERASE"/>
    <property type="match status" value="1"/>
</dbReference>
<feature type="domain" description="Phospholipid/glycerol acyltransferase" evidence="15">
    <location>
        <begin position="211"/>
        <end position="322"/>
    </location>
</feature>
<evidence type="ECO:0000313" key="16">
    <source>
        <dbReference type="EMBL" id="GJQ13374.1"/>
    </source>
</evidence>
<evidence type="ECO:0000256" key="1">
    <source>
        <dbReference type="ARBA" id="ARBA00004370"/>
    </source>
</evidence>
<keyword evidence="4" id="KW-0444">Lipid biosynthesis</keyword>
<feature type="transmembrane region" description="Helical" evidence="14">
    <location>
        <begin position="533"/>
        <end position="554"/>
    </location>
</feature>
<evidence type="ECO:0000256" key="5">
    <source>
        <dbReference type="ARBA" id="ARBA00022679"/>
    </source>
</evidence>
<keyword evidence="17" id="KW-1185">Reference proteome</keyword>
<comment type="caution">
    <text evidence="16">The sequence shown here is derived from an EMBL/GenBank/DDBJ whole genome shotgun (WGS) entry which is preliminary data.</text>
</comment>
<dbReference type="GO" id="GO:0019432">
    <property type="term" value="P:triglyceride biosynthetic process"/>
    <property type="evidence" value="ECO:0007669"/>
    <property type="project" value="TreeGrafter"/>
</dbReference>
<dbReference type="SUPFAM" id="SSF69593">
    <property type="entry name" value="Glycerol-3-phosphate (1)-acyltransferase"/>
    <property type="match status" value="1"/>
</dbReference>
<evidence type="ECO:0000256" key="12">
    <source>
        <dbReference type="ARBA" id="ARBA00023315"/>
    </source>
</evidence>
<name>A0A9C7URT4_9RHOD</name>
<dbReference type="GO" id="GO:0004366">
    <property type="term" value="F:glycerol-3-phosphate O-acyltransferase activity"/>
    <property type="evidence" value="ECO:0007669"/>
    <property type="project" value="TreeGrafter"/>
</dbReference>
<dbReference type="InterPro" id="IPR002123">
    <property type="entry name" value="Plipid/glycerol_acylTrfase"/>
</dbReference>
<dbReference type="InterPro" id="IPR045252">
    <property type="entry name" value="LPCAT1-like"/>
</dbReference>
<proteinExistence type="inferred from homology"/>
<keyword evidence="8" id="KW-0443">Lipid metabolism</keyword>
<evidence type="ECO:0000313" key="17">
    <source>
        <dbReference type="Proteomes" id="UP001061958"/>
    </source>
</evidence>
<dbReference type="OrthoDB" id="10051137at2759"/>
<dbReference type="SMART" id="SM00563">
    <property type="entry name" value="PlsC"/>
    <property type="match status" value="1"/>
</dbReference>
<organism evidence="16 17">
    <name type="scientific">Galdieria partita</name>
    <dbReference type="NCBI Taxonomy" id="83374"/>
    <lineage>
        <taxon>Eukaryota</taxon>
        <taxon>Rhodophyta</taxon>
        <taxon>Bangiophyceae</taxon>
        <taxon>Galdieriales</taxon>
        <taxon>Galdieriaceae</taxon>
        <taxon>Galdieria</taxon>
    </lineage>
</organism>
<dbReference type="Proteomes" id="UP001061958">
    <property type="component" value="Unassembled WGS sequence"/>
</dbReference>
<evidence type="ECO:0000256" key="6">
    <source>
        <dbReference type="ARBA" id="ARBA00022692"/>
    </source>
</evidence>
<feature type="transmembrane region" description="Helical" evidence="14">
    <location>
        <begin position="182"/>
        <end position="202"/>
    </location>
</feature>
<evidence type="ECO:0000256" key="9">
    <source>
        <dbReference type="ARBA" id="ARBA00023136"/>
    </source>
</evidence>
<dbReference type="Pfam" id="PF01553">
    <property type="entry name" value="Acyltransferase"/>
    <property type="match status" value="1"/>
</dbReference>
<accession>A0A9C7URT4</accession>
<dbReference type="GO" id="GO:0016020">
    <property type="term" value="C:membrane"/>
    <property type="evidence" value="ECO:0007669"/>
    <property type="project" value="UniProtKB-SubCell"/>
</dbReference>
<comment type="pathway">
    <text evidence="2">Lipid metabolism.</text>
</comment>
<evidence type="ECO:0000256" key="14">
    <source>
        <dbReference type="SAM" id="Phobius"/>
    </source>
</evidence>
<evidence type="ECO:0000256" key="11">
    <source>
        <dbReference type="ARBA" id="ARBA00023264"/>
    </source>
</evidence>
<keyword evidence="12" id="KW-0012">Acyltransferase</keyword>
<evidence type="ECO:0000256" key="4">
    <source>
        <dbReference type="ARBA" id="ARBA00022516"/>
    </source>
</evidence>
<dbReference type="EMBL" id="BQMJ01000043">
    <property type="protein sequence ID" value="GJQ13374.1"/>
    <property type="molecule type" value="Genomic_DNA"/>
</dbReference>
<evidence type="ECO:0000256" key="7">
    <source>
        <dbReference type="ARBA" id="ARBA00022989"/>
    </source>
</evidence>
<feature type="transmembrane region" description="Helical" evidence="14">
    <location>
        <begin position="124"/>
        <end position="142"/>
    </location>
</feature>
<protein>
    <recommendedName>
        <fullName evidence="15">Phospholipid/glycerol acyltransferase domain-containing protein</fullName>
    </recommendedName>
</protein>
<evidence type="ECO:0000256" key="3">
    <source>
        <dbReference type="ARBA" id="ARBA00008655"/>
    </source>
</evidence>
<reference evidence="16" key="2">
    <citation type="submission" date="2022-01" db="EMBL/GenBank/DDBJ databases">
        <authorList>
            <person name="Hirooka S."/>
            <person name="Miyagishima S.Y."/>
        </authorList>
    </citation>
    <scope>NUCLEOTIDE SEQUENCE</scope>
    <source>
        <strain evidence="16">NBRC 102759</strain>
    </source>
</reference>
<evidence type="ECO:0000256" key="2">
    <source>
        <dbReference type="ARBA" id="ARBA00005189"/>
    </source>
</evidence>
<comment type="subcellular location">
    <subcellularLocation>
        <location evidence="1">Membrane</location>
    </subcellularLocation>
</comment>
<comment type="similarity">
    <text evidence="3">Belongs to the 1-acyl-sn-glycerol-3-phosphate acyltransferase family.</text>
</comment>
<dbReference type="GO" id="GO:0008654">
    <property type="term" value="P:phospholipid biosynthetic process"/>
    <property type="evidence" value="ECO:0007669"/>
    <property type="project" value="UniProtKB-KW"/>
</dbReference>
<evidence type="ECO:0000259" key="15">
    <source>
        <dbReference type="SMART" id="SM00563"/>
    </source>
</evidence>
<evidence type="ECO:0000256" key="10">
    <source>
        <dbReference type="ARBA" id="ARBA00023209"/>
    </source>
</evidence>
<dbReference type="CDD" id="cd07991">
    <property type="entry name" value="LPLAT_LPCAT1-like"/>
    <property type="match status" value="1"/>
</dbReference>
<gene>
    <name evidence="16" type="ORF">GpartN1_g5165.t1</name>
</gene>
<dbReference type="AlphaFoldDB" id="A0A9C7URT4"/>